<proteinExistence type="predicted"/>
<dbReference type="PANTHER" id="PTHR10509">
    <property type="entry name" value="O-METHYLTRANSFERASE-RELATED"/>
    <property type="match status" value="1"/>
</dbReference>
<organism evidence="4 5">
    <name type="scientific">Xenorhabdus miraniensis</name>
    <dbReference type="NCBI Taxonomy" id="351674"/>
    <lineage>
        <taxon>Bacteria</taxon>
        <taxon>Pseudomonadati</taxon>
        <taxon>Pseudomonadota</taxon>
        <taxon>Gammaproteobacteria</taxon>
        <taxon>Enterobacterales</taxon>
        <taxon>Morganellaceae</taxon>
        <taxon>Xenorhabdus</taxon>
    </lineage>
</organism>
<dbReference type="SUPFAM" id="SSF53335">
    <property type="entry name" value="S-adenosyl-L-methionine-dependent methyltransferases"/>
    <property type="match status" value="1"/>
</dbReference>
<dbReference type="Pfam" id="PF01596">
    <property type="entry name" value="Methyltransf_3"/>
    <property type="match status" value="1"/>
</dbReference>
<comment type="caution">
    <text evidence="4">The sequence shown here is derived from an EMBL/GenBank/DDBJ whole genome shotgun (WGS) entry which is preliminary data.</text>
</comment>
<name>A0A2D0JTK4_9GAMM</name>
<protein>
    <submittedName>
        <fullName evidence="4">Putative methyltransferase</fullName>
    </submittedName>
</protein>
<evidence type="ECO:0000313" key="4">
    <source>
        <dbReference type="EMBL" id="PHM49682.1"/>
    </source>
</evidence>
<dbReference type="InterPro" id="IPR002935">
    <property type="entry name" value="SAM_O-MeTrfase"/>
</dbReference>
<sequence length="242" mass="26873">MSSDLQQATLYQQMLQQQWTDVDNYLKKTLLPPSPHLEQTLEYNASQGLPAIDVSALQGQFLMMMVQISGAKRILEIGTLGGYSTQCMAQALPDDGLLITLEKDPRTAAVAQHNIERAQLDHKINIIVGDAADTLQKLDAEASFDLIFIDADKQSSLLYLDWAIKLSHPGSAIIMDNVIREGEILHEQRSELVEGVRQALDSMINRSDVTVTALQTVGDKGWDGFALLRVNERVNTDKELIQ</sequence>
<accession>A0A2D0JTK4</accession>
<dbReference type="PANTHER" id="PTHR10509:SF14">
    <property type="entry name" value="CAFFEOYL-COA O-METHYLTRANSFERASE 3-RELATED"/>
    <property type="match status" value="1"/>
</dbReference>
<dbReference type="InterPro" id="IPR029063">
    <property type="entry name" value="SAM-dependent_MTases_sf"/>
</dbReference>
<gene>
    <name evidence="4" type="ORF">Xmir_01130</name>
</gene>
<dbReference type="GO" id="GO:0008757">
    <property type="term" value="F:S-adenosylmethionine-dependent methyltransferase activity"/>
    <property type="evidence" value="ECO:0007669"/>
    <property type="project" value="TreeGrafter"/>
</dbReference>
<dbReference type="EMBL" id="NITZ01000004">
    <property type="protein sequence ID" value="PHM49682.1"/>
    <property type="molecule type" value="Genomic_DNA"/>
</dbReference>
<dbReference type="GO" id="GO:0008171">
    <property type="term" value="F:O-methyltransferase activity"/>
    <property type="evidence" value="ECO:0007669"/>
    <property type="project" value="InterPro"/>
</dbReference>
<dbReference type="RefSeq" id="WP_244170867.1">
    <property type="nucleotide sequence ID" value="NZ_CAWNQI010000073.1"/>
</dbReference>
<keyword evidence="5" id="KW-1185">Reference proteome</keyword>
<evidence type="ECO:0000313" key="5">
    <source>
        <dbReference type="Proteomes" id="UP000221980"/>
    </source>
</evidence>
<keyword evidence="2 4" id="KW-0808">Transferase</keyword>
<keyword evidence="1 4" id="KW-0489">Methyltransferase</keyword>
<dbReference type="Proteomes" id="UP000221980">
    <property type="component" value="Unassembled WGS sequence"/>
</dbReference>
<dbReference type="AlphaFoldDB" id="A0A2D0JTK4"/>
<evidence type="ECO:0000256" key="1">
    <source>
        <dbReference type="ARBA" id="ARBA00022603"/>
    </source>
</evidence>
<dbReference type="GO" id="GO:0032259">
    <property type="term" value="P:methylation"/>
    <property type="evidence" value="ECO:0007669"/>
    <property type="project" value="UniProtKB-KW"/>
</dbReference>
<keyword evidence="3" id="KW-0949">S-adenosyl-L-methionine</keyword>
<reference evidence="4 5" key="1">
    <citation type="journal article" date="2017" name="Nat. Microbiol.">
        <title>Natural product diversity associated with the nematode symbionts Photorhabdus and Xenorhabdus.</title>
        <authorList>
            <person name="Tobias N.J."/>
            <person name="Wolff H."/>
            <person name="Djahanschiri B."/>
            <person name="Grundmann F."/>
            <person name="Kronenwerth M."/>
            <person name="Shi Y.M."/>
            <person name="Simonyi S."/>
            <person name="Grun P."/>
            <person name="Shapiro-Ilan D."/>
            <person name="Pidot S.J."/>
            <person name="Stinear T.P."/>
            <person name="Ebersberger I."/>
            <person name="Bode H.B."/>
        </authorList>
    </citation>
    <scope>NUCLEOTIDE SEQUENCE [LARGE SCALE GENOMIC DNA]</scope>
    <source>
        <strain evidence="4 5">DSM 17902</strain>
    </source>
</reference>
<dbReference type="PROSITE" id="PS51682">
    <property type="entry name" value="SAM_OMT_I"/>
    <property type="match status" value="1"/>
</dbReference>
<dbReference type="InterPro" id="IPR050362">
    <property type="entry name" value="Cation-dep_OMT"/>
</dbReference>
<dbReference type="Gene3D" id="3.40.50.150">
    <property type="entry name" value="Vaccinia Virus protein VP39"/>
    <property type="match status" value="1"/>
</dbReference>
<evidence type="ECO:0000256" key="3">
    <source>
        <dbReference type="ARBA" id="ARBA00022691"/>
    </source>
</evidence>
<evidence type="ECO:0000256" key="2">
    <source>
        <dbReference type="ARBA" id="ARBA00022679"/>
    </source>
</evidence>